<dbReference type="AlphaFoldDB" id="A0A8J5JI08"/>
<organism evidence="2 3">
    <name type="scientific">Homarus americanus</name>
    <name type="common">American lobster</name>
    <dbReference type="NCBI Taxonomy" id="6706"/>
    <lineage>
        <taxon>Eukaryota</taxon>
        <taxon>Metazoa</taxon>
        <taxon>Ecdysozoa</taxon>
        <taxon>Arthropoda</taxon>
        <taxon>Crustacea</taxon>
        <taxon>Multicrustacea</taxon>
        <taxon>Malacostraca</taxon>
        <taxon>Eumalacostraca</taxon>
        <taxon>Eucarida</taxon>
        <taxon>Decapoda</taxon>
        <taxon>Pleocyemata</taxon>
        <taxon>Astacidea</taxon>
        <taxon>Nephropoidea</taxon>
        <taxon>Nephropidae</taxon>
        <taxon>Homarus</taxon>
    </lineage>
</organism>
<feature type="non-terminal residue" evidence="2">
    <location>
        <position position="1"/>
    </location>
</feature>
<dbReference type="Proteomes" id="UP000747542">
    <property type="component" value="Unassembled WGS sequence"/>
</dbReference>
<dbReference type="EMBL" id="JAHLQT010046868">
    <property type="protein sequence ID" value="KAG7153489.1"/>
    <property type="molecule type" value="Genomic_DNA"/>
</dbReference>
<comment type="caution">
    <text evidence="2">The sequence shown here is derived from an EMBL/GenBank/DDBJ whole genome shotgun (WGS) entry which is preliminary data.</text>
</comment>
<keyword evidence="3" id="KW-1185">Reference proteome</keyword>
<evidence type="ECO:0000256" key="1">
    <source>
        <dbReference type="SAM" id="MobiDB-lite"/>
    </source>
</evidence>
<feature type="compositionally biased region" description="Low complexity" evidence="1">
    <location>
        <begin position="410"/>
        <end position="422"/>
    </location>
</feature>
<name>A0A8J5JI08_HOMAM</name>
<evidence type="ECO:0000313" key="3">
    <source>
        <dbReference type="Proteomes" id="UP000747542"/>
    </source>
</evidence>
<sequence>LQRMEMETSHRDAYQVKWGLWISTILTLTLTLTPTRGQGQMGVSANCVDEAPTTTVVEDMPRSAELSWCRLSERQCLEFCRGHKFNFYQLGVNCTCHETDPGGGTSVTTVPPAKTCTELYANYSVFVSGVYMVEDAPDSLLQVECDIEGREMCRGSLLHGASGHVNLTQGDGALSGTRAMMRQLSPYGNSSNAAYLVPEMGVEVGVGGDVAYGEPAPITATLGQFQPLRPFVAESITLKPVSVTGEASNGHMNKMVRLVFFLPVYAKYVCPQEVNKTVLFSDLMTTKDLTCQSNHTWLPTPDELPRCVESLTLDPAPTSNLTTKEENLVCLRYVDDLTLHQAPNVTYTCTLGTFPDFNTTFTFVSSNCNWTGLVIPECAVITTTTTLAPTTTTIITTTTTQITTTTTNTIATTLPPSTTTTTIPPPPPPTIPASVTTPRRQ</sequence>
<feature type="region of interest" description="Disordered" evidence="1">
    <location>
        <begin position="410"/>
        <end position="441"/>
    </location>
</feature>
<feature type="non-terminal residue" evidence="2">
    <location>
        <position position="441"/>
    </location>
</feature>
<protein>
    <submittedName>
        <fullName evidence="2">Putative Mucin-5AC-like 13</fullName>
    </submittedName>
</protein>
<feature type="compositionally biased region" description="Low complexity" evidence="1">
    <location>
        <begin position="432"/>
        <end position="441"/>
    </location>
</feature>
<evidence type="ECO:0000313" key="2">
    <source>
        <dbReference type="EMBL" id="KAG7153489.1"/>
    </source>
</evidence>
<accession>A0A8J5JI08</accession>
<proteinExistence type="predicted"/>
<gene>
    <name evidence="2" type="primary">MUC5AC-L13</name>
    <name evidence="2" type="ORF">Hamer_G019551</name>
</gene>
<reference evidence="2" key="1">
    <citation type="journal article" date="2021" name="Sci. Adv.">
        <title>The American lobster genome reveals insights on longevity, neural, and immune adaptations.</title>
        <authorList>
            <person name="Polinski J.M."/>
            <person name="Zimin A.V."/>
            <person name="Clark K.F."/>
            <person name="Kohn A.B."/>
            <person name="Sadowski N."/>
            <person name="Timp W."/>
            <person name="Ptitsyn A."/>
            <person name="Khanna P."/>
            <person name="Romanova D.Y."/>
            <person name="Williams P."/>
            <person name="Greenwood S.J."/>
            <person name="Moroz L.L."/>
            <person name="Walt D.R."/>
            <person name="Bodnar A.G."/>
        </authorList>
    </citation>
    <scope>NUCLEOTIDE SEQUENCE</scope>
    <source>
        <strain evidence="2">GMGI-L3</strain>
    </source>
</reference>